<keyword evidence="5 9" id="KW-0808">Transferase</keyword>
<dbReference type="OrthoDB" id="9811744at2"/>
<dbReference type="GO" id="GO:0046656">
    <property type="term" value="P:folic acid biosynthetic process"/>
    <property type="evidence" value="ECO:0007669"/>
    <property type="project" value="UniProtKB-KW"/>
</dbReference>
<evidence type="ECO:0000259" key="10">
    <source>
        <dbReference type="PROSITE" id="PS50972"/>
    </source>
</evidence>
<dbReference type="AlphaFoldDB" id="A0A1G6UNF5"/>
<organism evidence="11 12">
    <name type="scientific">Algoriphagus faecimaris</name>
    <dbReference type="NCBI Taxonomy" id="686796"/>
    <lineage>
        <taxon>Bacteria</taxon>
        <taxon>Pseudomonadati</taxon>
        <taxon>Bacteroidota</taxon>
        <taxon>Cytophagia</taxon>
        <taxon>Cytophagales</taxon>
        <taxon>Cyclobacteriaceae</taxon>
        <taxon>Algoriphagus</taxon>
    </lineage>
</organism>
<evidence type="ECO:0000256" key="1">
    <source>
        <dbReference type="ARBA" id="ARBA00000012"/>
    </source>
</evidence>
<dbReference type="GO" id="GO:0005829">
    <property type="term" value="C:cytosol"/>
    <property type="evidence" value="ECO:0007669"/>
    <property type="project" value="TreeGrafter"/>
</dbReference>
<dbReference type="PROSITE" id="PS50972">
    <property type="entry name" value="PTERIN_BINDING"/>
    <property type="match status" value="1"/>
</dbReference>
<dbReference type="Pfam" id="PF00809">
    <property type="entry name" value="Pterin_bind"/>
    <property type="match status" value="1"/>
</dbReference>
<dbReference type="RefSeq" id="WP_087940034.1">
    <property type="nucleotide sequence ID" value="NZ_FNAC01000029.1"/>
</dbReference>
<dbReference type="CDD" id="cd00739">
    <property type="entry name" value="DHPS"/>
    <property type="match status" value="1"/>
</dbReference>
<accession>A0A1G6UNF5</accession>
<evidence type="ECO:0000256" key="7">
    <source>
        <dbReference type="ARBA" id="ARBA00022842"/>
    </source>
</evidence>
<evidence type="ECO:0000256" key="9">
    <source>
        <dbReference type="RuleBase" id="RU361205"/>
    </source>
</evidence>
<dbReference type="Gene3D" id="3.20.20.20">
    <property type="entry name" value="Dihydropteroate synthase-like"/>
    <property type="match status" value="1"/>
</dbReference>
<dbReference type="SUPFAM" id="SSF51717">
    <property type="entry name" value="Dihydropteroate synthetase-like"/>
    <property type="match status" value="1"/>
</dbReference>
<keyword evidence="12" id="KW-1185">Reference proteome</keyword>
<evidence type="ECO:0000256" key="3">
    <source>
        <dbReference type="ARBA" id="ARBA00004763"/>
    </source>
</evidence>
<keyword evidence="8 9" id="KW-0289">Folate biosynthesis</keyword>
<keyword evidence="6 9" id="KW-0479">Metal-binding</keyword>
<dbReference type="EC" id="2.5.1.15" evidence="4 9"/>
<comment type="similarity">
    <text evidence="9">Belongs to the DHPS family.</text>
</comment>
<dbReference type="InterPro" id="IPR011005">
    <property type="entry name" value="Dihydropteroate_synth-like_sf"/>
</dbReference>
<dbReference type="NCBIfam" id="TIGR01496">
    <property type="entry name" value="DHPS"/>
    <property type="match status" value="1"/>
</dbReference>
<dbReference type="PANTHER" id="PTHR20941:SF1">
    <property type="entry name" value="FOLIC ACID SYNTHESIS PROTEIN FOL1"/>
    <property type="match status" value="1"/>
</dbReference>
<evidence type="ECO:0000313" key="11">
    <source>
        <dbReference type="EMBL" id="SDD42065.1"/>
    </source>
</evidence>
<evidence type="ECO:0000256" key="5">
    <source>
        <dbReference type="ARBA" id="ARBA00022679"/>
    </source>
</evidence>
<evidence type="ECO:0000256" key="4">
    <source>
        <dbReference type="ARBA" id="ARBA00012458"/>
    </source>
</evidence>
<comment type="pathway">
    <text evidence="3 9">Cofactor biosynthesis; tetrahydrofolate biosynthesis; 7,8-dihydrofolate from 2-amino-4-hydroxy-6-hydroxymethyl-7,8-dihydropteridine diphosphate and 4-aminobenzoate: step 1/2.</text>
</comment>
<evidence type="ECO:0000256" key="8">
    <source>
        <dbReference type="ARBA" id="ARBA00022909"/>
    </source>
</evidence>
<proteinExistence type="inferred from homology"/>
<comment type="function">
    <text evidence="9">Catalyzes the condensation of para-aminobenzoate (pABA) with 6-hydroxymethyl-7,8-dihydropterin diphosphate (DHPt-PP) to form 7,8-dihydropteroate (H2Pte), the immediate precursor of folate derivatives.</text>
</comment>
<reference evidence="12" key="1">
    <citation type="submission" date="2016-10" db="EMBL/GenBank/DDBJ databases">
        <authorList>
            <person name="Varghese N."/>
            <person name="Submissions S."/>
        </authorList>
    </citation>
    <scope>NUCLEOTIDE SEQUENCE [LARGE SCALE GENOMIC DNA]</scope>
    <source>
        <strain evidence="12">DSM 23095</strain>
    </source>
</reference>
<protein>
    <recommendedName>
        <fullName evidence="4 9">Dihydropteroate synthase</fullName>
        <shortName evidence="9">DHPS</shortName>
        <ecNumber evidence="4 9">2.5.1.15</ecNumber>
    </recommendedName>
    <alternativeName>
        <fullName evidence="9">Dihydropteroate pyrophosphorylase</fullName>
    </alternativeName>
</protein>
<comment type="cofactor">
    <cofactor evidence="2 9">
        <name>Mg(2+)</name>
        <dbReference type="ChEBI" id="CHEBI:18420"/>
    </cofactor>
</comment>
<dbReference type="PROSITE" id="PS00792">
    <property type="entry name" value="DHPS_1"/>
    <property type="match status" value="1"/>
</dbReference>
<evidence type="ECO:0000313" key="12">
    <source>
        <dbReference type="Proteomes" id="UP000199060"/>
    </source>
</evidence>
<dbReference type="PANTHER" id="PTHR20941">
    <property type="entry name" value="FOLATE SYNTHESIS PROTEINS"/>
    <property type="match status" value="1"/>
</dbReference>
<keyword evidence="7 9" id="KW-0460">Magnesium</keyword>
<gene>
    <name evidence="11" type="ORF">SAMN04488104_102914</name>
</gene>
<name>A0A1G6UNF5_9BACT</name>
<dbReference type="GO" id="GO:0046654">
    <property type="term" value="P:tetrahydrofolate biosynthetic process"/>
    <property type="evidence" value="ECO:0007669"/>
    <property type="project" value="UniProtKB-UniPathway"/>
</dbReference>
<dbReference type="GO" id="GO:0004156">
    <property type="term" value="F:dihydropteroate synthase activity"/>
    <property type="evidence" value="ECO:0007669"/>
    <property type="project" value="UniProtKB-EC"/>
</dbReference>
<dbReference type="Proteomes" id="UP000199060">
    <property type="component" value="Unassembled WGS sequence"/>
</dbReference>
<feature type="domain" description="Pterin-binding" evidence="10">
    <location>
        <begin position="35"/>
        <end position="288"/>
    </location>
</feature>
<dbReference type="EMBL" id="FNAC01000029">
    <property type="protein sequence ID" value="SDD42065.1"/>
    <property type="molecule type" value="Genomic_DNA"/>
</dbReference>
<comment type="catalytic activity">
    <reaction evidence="1">
        <text>(7,8-dihydropterin-6-yl)methyl diphosphate + 4-aminobenzoate = 7,8-dihydropteroate + diphosphate</text>
        <dbReference type="Rhea" id="RHEA:19949"/>
        <dbReference type="ChEBI" id="CHEBI:17836"/>
        <dbReference type="ChEBI" id="CHEBI:17839"/>
        <dbReference type="ChEBI" id="CHEBI:33019"/>
        <dbReference type="ChEBI" id="CHEBI:72950"/>
        <dbReference type="EC" id="2.5.1.15"/>
    </reaction>
</comment>
<sequence length="295" mass="32850">MVLATGTASSSFEDKLFPQKYTLQSKGRLIIWEKPQIMGILNTTPDSFYDKSRVALEKDSLLTKAEKMLQEGATILDVGGYSSRSGAAEVTEEEEIRRTADAISWISESFPEALISIDTFRAKVAKTGVDAGAHLVNDISAGSLDEQMLETVGKLKVPYIAMHMKGNPQNMQKQTEYSDIIPEILNYFAKKLDFISEFGIKDVIIDPGFGFAKTLEQNYQILKNLDYFHLLGLPILAGLSRKSMIYKLLEIDPKDALNGTTALNMVALLKGAKILRVHDVKEAKETLELYKQLYA</sequence>
<dbReference type="GO" id="GO:0046872">
    <property type="term" value="F:metal ion binding"/>
    <property type="evidence" value="ECO:0007669"/>
    <property type="project" value="UniProtKB-KW"/>
</dbReference>
<dbReference type="InterPro" id="IPR000489">
    <property type="entry name" value="Pterin-binding_dom"/>
</dbReference>
<dbReference type="InterPro" id="IPR006390">
    <property type="entry name" value="DHP_synth_dom"/>
</dbReference>
<dbReference type="STRING" id="686796.SAMN04488104_102914"/>
<evidence type="ECO:0000256" key="6">
    <source>
        <dbReference type="ARBA" id="ARBA00022723"/>
    </source>
</evidence>
<dbReference type="InterPro" id="IPR045031">
    <property type="entry name" value="DHP_synth-like"/>
</dbReference>
<evidence type="ECO:0000256" key="2">
    <source>
        <dbReference type="ARBA" id="ARBA00001946"/>
    </source>
</evidence>
<dbReference type="UniPathway" id="UPA00077">
    <property type="reaction ID" value="UER00156"/>
</dbReference>